<dbReference type="Gene3D" id="3.40.50.1820">
    <property type="entry name" value="alpha/beta hydrolase"/>
    <property type="match status" value="1"/>
</dbReference>
<evidence type="ECO:0000256" key="2">
    <source>
        <dbReference type="ARBA" id="ARBA00010515"/>
    </source>
</evidence>
<evidence type="ECO:0000256" key="4">
    <source>
        <dbReference type="RuleBase" id="RU361235"/>
    </source>
</evidence>
<protein>
    <recommendedName>
        <fullName evidence="4">Carboxylic ester hydrolase</fullName>
        <ecNumber evidence="4">3.1.1.-</ecNumber>
    </recommendedName>
</protein>
<sequence length="345" mass="38033">MTCACVICVVSASSTVEVETKLGIIRGLNITRNNQIVLQFLQVPYAQPPIYALRFHKPKKFLSWIGVLNATKFGPVCPQILSNRYKKILENPNISENCLHLYIYIPNGIDQRHPKPVMVYIHGGGYYSKSATFYDGSDLALKGDVIVVLINYRLGMFGFMSTEDNTSKGNYGLWDQILALNWIKEHISSFGGDQTKVTVFGHSAGGYSIGILSLSPLTEGLYQRAVSMSGFGTSERAITHGAKNTTVRLAKLLSCIDESMETESVDTSSIVHCIRTKPMSAILKATASIKADHTKALSFIMSPGPVVDNEIILDIPKRLLTDPSSASFKLPSIIWREQTTLMADY</sequence>
<comment type="similarity">
    <text evidence="1 4">Belongs to the type-B carboxylesterase/lipase family.</text>
</comment>
<name>A0ABQ9FMW1_TEGGR</name>
<proteinExistence type="inferred from homology"/>
<organism evidence="6 7">
    <name type="scientific">Tegillarca granosa</name>
    <name type="common">Malaysian cockle</name>
    <name type="synonym">Anadara granosa</name>
    <dbReference type="NCBI Taxonomy" id="220873"/>
    <lineage>
        <taxon>Eukaryota</taxon>
        <taxon>Metazoa</taxon>
        <taxon>Spiralia</taxon>
        <taxon>Lophotrochozoa</taxon>
        <taxon>Mollusca</taxon>
        <taxon>Bivalvia</taxon>
        <taxon>Autobranchia</taxon>
        <taxon>Pteriomorphia</taxon>
        <taxon>Arcoida</taxon>
        <taxon>Arcoidea</taxon>
        <taxon>Arcidae</taxon>
        <taxon>Tegillarca</taxon>
    </lineage>
</organism>
<dbReference type="Pfam" id="PF00135">
    <property type="entry name" value="COesterase"/>
    <property type="match status" value="1"/>
</dbReference>
<dbReference type="InterPro" id="IPR051093">
    <property type="entry name" value="Neuroligin/BSAL"/>
</dbReference>
<dbReference type="SUPFAM" id="SSF53474">
    <property type="entry name" value="alpha/beta-Hydrolases"/>
    <property type="match status" value="1"/>
</dbReference>
<dbReference type="Proteomes" id="UP001217089">
    <property type="component" value="Unassembled WGS sequence"/>
</dbReference>
<dbReference type="InterPro" id="IPR002168">
    <property type="entry name" value="Lipase_GDXG_HIS_AS"/>
</dbReference>
<dbReference type="InterPro" id="IPR019826">
    <property type="entry name" value="Carboxylesterase_B_AS"/>
</dbReference>
<evidence type="ECO:0000313" key="6">
    <source>
        <dbReference type="EMBL" id="KAJ8317501.1"/>
    </source>
</evidence>
<comment type="caution">
    <text evidence="6">The sequence shown here is derived from an EMBL/GenBank/DDBJ whole genome shotgun (WGS) entry which is preliminary data.</text>
</comment>
<feature type="domain" description="Carboxylesterase type B" evidence="5">
    <location>
        <begin position="16"/>
        <end position="332"/>
    </location>
</feature>
<evidence type="ECO:0000256" key="3">
    <source>
        <dbReference type="ARBA" id="ARBA00022801"/>
    </source>
</evidence>
<dbReference type="EMBL" id="JARBDR010000246">
    <property type="protein sequence ID" value="KAJ8317501.1"/>
    <property type="molecule type" value="Genomic_DNA"/>
</dbReference>
<dbReference type="PROSITE" id="PS01173">
    <property type="entry name" value="LIPASE_GDXG_HIS"/>
    <property type="match status" value="1"/>
</dbReference>
<gene>
    <name evidence="6" type="ORF">KUTeg_005405</name>
</gene>
<dbReference type="PROSITE" id="PS00122">
    <property type="entry name" value="CARBOXYLESTERASE_B_1"/>
    <property type="match status" value="1"/>
</dbReference>
<evidence type="ECO:0000259" key="5">
    <source>
        <dbReference type="Pfam" id="PF00135"/>
    </source>
</evidence>
<keyword evidence="3 4" id="KW-0378">Hydrolase</keyword>
<comment type="similarity">
    <text evidence="2">Belongs to the 'GDXG' lipolytic enzyme family.</text>
</comment>
<evidence type="ECO:0000256" key="1">
    <source>
        <dbReference type="ARBA" id="ARBA00005964"/>
    </source>
</evidence>
<dbReference type="EC" id="3.1.1.-" evidence="4"/>
<dbReference type="PANTHER" id="PTHR43903">
    <property type="entry name" value="NEUROLIGIN"/>
    <property type="match status" value="1"/>
</dbReference>
<dbReference type="InterPro" id="IPR029058">
    <property type="entry name" value="AB_hydrolase_fold"/>
</dbReference>
<dbReference type="InterPro" id="IPR002018">
    <property type="entry name" value="CarbesteraseB"/>
</dbReference>
<accession>A0ABQ9FMW1</accession>
<reference evidence="6 7" key="1">
    <citation type="submission" date="2022-12" db="EMBL/GenBank/DDBJ databases">
        <title>Chromosome-level genome of Tegillarca granosa.</title>
        <authorList>
            <person name="Kim J."/>
        </authorList>
    </citation>
    <scope>NUCLEOTIDE SEQUENCE [LARGE SCALE GENOMIC DNA]</scope>
    <source>
        <strain evidence="6">Teg-2019</strain>
        <tissue evidence="6">Adductor muscle</tissue>
    </source>
</reference>
<keyword evidence="7" id="KW-1185">Reference proteome</keyword>
<evidence type="ECO:0000313" key="7">
    <source>
        <dbReference type="Proteomes" id="UP001217089"/>
    </source>
</evidence>